<gene>
    <name evidence="2" type="ORF">EM595_p0375</name>
</gene>
<dbReference type="AlphaFoldDB" id="A0A0U5L9R6"/>
<evidence type="ECO:0000313" key="2">
    <source>
        <dbReference type="EMBL" id="CUU26072.1"/>
    </source>
</evidence>
<dbReference type="KEGG" id="ege:EM595_p0375"/>
<geneLocation type="plasmid" evidence="3">
    <name>pEM01</name>
</geneLocation>
<feature type="region of interest" description="Disordered" evidence="1">
    <location>
        <begin position="1"/>
        <end position="23"/>
    </location>
</feature>
<sequence>MEAGLTRLQQREASLSPEATGQSYQQCFPPQALRICSPAADIWPLS</sequence>
<keyword evidence="3" id="KW-1185">Reference proteome</keyword>
<evidence type="ECO:0000256" key="1">
    <source>
        <dbReference type="SAM" id="MobiDB-lite"/>
    </source>
</evidence>
<dbReference type="PATRIC" id="fig|1619313.3.peg.3993"/>
<protein>
    <submittedName>
        <fullName evidence="2">Uncharacterized protein</fullName>
    </submittedName>
</protein>
<dbReference type="EMBL" id="LN907828">
    <property type="protein sequence ID" value="CUU26072.1"/>
    <property type="molecule type" value="Genomic_DNA"/>
</dbReference>
<reference evidence="3" key="1">
    <citation type="submission" date="2015-11" db="EMBL/GenBank/DDBJ databases">
        <authorList>
            <person name="Blom J."/>
        </authorList>
    </citation>
    <scope>NUCLEOTIDE SEQUENCE [LARGE SCALE GENOMIC DNA]</scope>
    <source>
        <plasmid evidence="3">pEM01</plasmid>
    </source>
</reference>
<accession>A0A0U5L9R6</accession>
<evidence type="ECO:0000313" key="3">
    <source>
        <dbReference type="Proteomes" id="UP000059419"/>
    </source>
</evidence>
<feature type="compositionally biased region" description="Polar residues" evidence="1">
    <location>
        <begin position="7"/>
        <end position="23"/>
    </location>
</feature>
<dbReference type="Proteomes" id="UP000059419">
    <property type="component" value="Plasmid pEM01"/>
</dbReference>
<proteinExistence type="predicted"/>
<organism evidence="2 3">
    <name type="scientific">Duffyella gerundensis</name>
    <dbReference type="NCBI Taxonomy" id="1619313"/>
    <lineage>
        <taxon>Bacteria</taxon>
        <taxon>Pseudomonadati</taxon>
        <taxon>Pseudomonadota</taxon>
        <taxon>Gammaproteobacteria</taxon>
        <taxon>Enterobacterales</taxon>
        <taxon>Erwiniaceae</taxon>
        <taxon>Duffyella</taxon>
    </lineage>
</organism>
<name>A0A0U5L9R6_9GAMM</name>